<dbReference type="PATRIC" id="fig|1035190.4.peg.1593"/>
<protein>
    <submittedName>
        <fullName evidence="2">Uncharacterized protein</fullName>
    </submittedName>
</protein>
<dbReference type="AlphaFoldDB" id="F9Q4B7"/>
<evidence type="ECO:0000256" key="1">
    <source>
        <dbReference type="SAM" id="Phobius"/>
    </source>
</evidence>
<keyword evidence="1" id="KW-0812">Transmembrane</keyword>
<organism evidence="2 3">
    <name type="scientific">Streptococcus oralis SK313</name>
    <dbReference type="NCBI Taxonomy" id="1035190"/>
    <lineage>
        <taxon>Bacteria</taxon>
        <taxon>Bacillati</taxon>
        <taxon>Bacillota</taxon>
        <taxon>Bacilli</taxon>
        <taxon>Lactobacillales</taxon>
        <taxon>Streptococcaceae</taxon>
        <taxon>Streptococcus</taxon>
    </lineage>
</organism>
<accession>F9Q4B7</accession>
<feature type="transmembrane region" description="Helical" evidence="1">
    <location>
        <begin position="80"/>
        <end position="99"/>
    </location>
</feature>
<feature type="transmembrane region" description="Helical" evidence="1">
    <location>
        <begin position="119"/>
        <end position="140"/>
    </location>
</feature>
<dbReference type="InterPro" id="IPR046664">
    <property type="entry name" value="DUF6773"/>
</dbReference>
<gene>
    <name evidence="2" type="ORF">HMPREF9950_0459</name>
</gene>
<keyword evidence="1" id="KW-0472">Membrane</keyword>
<evidence type="ECO:0000313" key="2">
    <source>
        <dbReference type="EMBL" id="EGV00987.1"/>
    </source>
</evidence>
<evidence type="ECO:0000313" key="3">
    <source>
        <dbReference type="Proteomes" id="UP000005621"/>
    </source>
</evidence>
<feature type="transmembrane region" description="Helical" evidence="1">
    <location>
        <begin position="27"/>
        <end position="46"/>
    </location>
</feature>
<dbReference type="Pfam" id="PF20563">
    <property type="entry name" value="DUF6773"/>
    <property type="match status" value="1"/>
</dbReference>
<sequence>MKNRFFYYQLLDEREEQLINKAGTESFNVFIGLILLSYLVAVLAPALFNPNILLVTLLLGIFFFFNRARQLGVTYYSRFHFTIGGCLLVTLAITTLLMLQNYQFNIEIYQHNPLNVKYLSAWAITYLIYLPWVFIGNLGLKSYGEWAQKSLSKIWMNWRVENSLLAFYQSR</sequence>
<dbReference type="EMBL" id="AFUU01000004">
    <property type="protein sequence ID" value="EGV00987.1"/>
    <property type="molecule type" value="Genomic_DNA"/>
</dbReference>
<reference evidence="2 3" key="1">
    <citation type="submission" date="2011-07" db="EMBL/GenBank/DDBJ databases">
        <authorList>
            <person name="Harkins D.M."/>
            <person name="Madupu R."/>
            <person name="Durkin A.S."/>
            <person name="Torralba M."/>
            <person name="Methe B."/>
            <person name="Sutton G.G."/>
            <person name="Nelson K.E."/>
        </authorList>
    </citation>
    <scope>NUCLEOTIDE SEQUENCE [LARGE SCALE GENOMIC DNA]</scope>
    <source>
        <strain evidence="2 3">SK313</strain>
    </source>
</reference>
<feature type="transmembrane region" description="Helical" evidence="1">
    <location>
        <begin position="52"/>
        <end position="68"/>
    </location>
</feature>
<proteinExistence type="predicted"/>
<name>F9Q4B7_STROR</name>
<dbReference type="Proteomes" id="UP000005621">
    <property type="component" value="Unassembled WGS sequence"/>
</dbReference>
<keyword evidence="1" id="KW-1133">Transmembrane helix</keyword>
<comment type="caution">
    <text evidence="2">The sequence shown here is derived from an EMBL/GenBank/DDBJ whole genome shotgun (WGS) entry which is preliminary data.</text>
</comment>